<dbReference type="Proteomes" id="UP000826651">
    <property type="component" value="Unassembled WGS sequence"/>
</dbReference>
<gene>
    <name evidence="3" type="ORF">KCQ71_12055</name>
</gene>
<evidence type="ECO:0000259" key="2">
    <source>
        <dbReference type="Pfam" id="PF01636"/>
    </source>
</evidence>
<evidence type="ECO:0000256" key="1">
    <source>
        <dbReference type="SAM" id="MobiDB-lite"/>
    </source>
</evidence>
<reference evidence="3 4" key="1">
    <citation type="submission" date="2021-04" db="EMBL/GenBank/DDBJ databases">
        <title>Ruania sp. nov., isolated from sandy soil of mangrove forest.</title>
        <authorList>
            <person name="Ge X."/>
            <person name="Huang R."/>
            <person name="Liu W."/>
        </authorList>
    </citation>
    <scope>NUCLEOTIDE SEQUENCE [LARGE SCALE GENOMIC DNA]</scope>
    <source>
        <strain evidence="3 4">N2-46</strain>
    </source>
</reference>
<dbReference type="SUPFAM" id="SSF56112">
    <property type="entry name" value="Protein kinase-like (PK-like)"/>
    <property type="match status" value="1"/>
</dbReference>
<evidence type="ECO:0000313" key="3">
    <source>
        <dbReference type="EMBL" id="MBZ2196893.1"/>
    </source>
</evidence>
<dbReference type="Pfam" id="PF01636">
    <property type="entry name" value="APH"/>
    <property type="match status" value="1"/>
</dbReference>
<keyword evidence="4" id="KW-1185">Reference proteome</keyword>
<dbReference type="InterPro" id="IPR011009">
    <property type="entry name" value="Kinase-like_dom_sf"/>
</dbReference>
<dbReference type="InterPro" id="IPR002575">
    <property type="entry name" value="Aminoglycoside_PTrfase"/>
</dbReference>
<organism evidence="3 4">
    <name type="scientific">Occultella gossypii</name>
    <dbReference type="NCBI Taxonomy" id="2800820"/>
    <lineage>
        <taxon>Bacteria</taxon>
        <taxon>Bacillati</taxon>
        <taxon>Actinomycetota</taxon>
        <taxon>Actinomycetes</taxon>
        <taxon>Micrococcales</taxon>
        <taxon>Ruaniaceae</taxon>
        <taxon>Occultella</taxon>
    </lineage>
</organism>
<dbReference type="EMBL" id="JAGSHT010000012">
    <property type="protein sequence ID" value="MBZ2196893.1"/>
    <property type="molecule type" value="Genomic_DNA"/>
</dbReference>
<feature type="domain" description="Aminoglycoside phosphotransferase" evidence="2">
    <location>
        <begin position="54"/>
        <end position="264"/>
    </location>
</feature>
<proteinExistence type="predicted"/>
<name>A0ABS7S974_9MICO</name>
<dbReference type="RefSeq" id="WP_223406184.1">
    <property type="nucleotide sequence ID" value="NZ_JAGSHT010000012.1"/>
</dbReference>
<comment type="caution">
    <text evidence="3">The sequence shown here is derived from an EMBL/GenBank/DDBJ whole genome shotgun (WGS) entry which is preliminary data.</text>
</comment>
<feature type="region of interest" description="Disordered" evidence="1">
    <location>
        <begin position="282"/>
        <end position="302"/>
    </location>
</feature>
<dbReference type="Gene3D" id="3.90.1200.10">
    <property type="match status" value="1"/>
</dbReference>
<protein>
    <submittedName>
        <fullName evidence="3">Phosphotransferase</fullName>
    </submittedName>
</protein>
<evidence type="ECO:0000313" key="4">
    <source>
        <dbReference type="Proteomes" id="UP000826651"/>
    </source>
</evidence>
<sequence length="325" mass="34935">MSPRATIGAMLRLSEIRAVQASVDEDWRSPVADAAAAEWTLPPGAARWWRSSATHVFVVPGPPRRYLRFAPTGSPAAVRLHVGAGLAAAFPAGADLIVSSPVPTASGTRTPTVDTPVGPMVAMLVEEAAGESLDADSLTREQAHRWGAALAGFHEVAPSVDAERRPLDTAEPGLSVALTDIEARLAALDPRTHRRVTVHGDFELDNLRFDGNRVSVFDLDETHSGWAAEDVALATRELRGEEGAPPRPRLFDAFLAGYRSVAPFSEAELDAVRLHAVAHSARRATDRETLDEGADPNDPDWQRDLHVAIAGANAWHRQAVLSRHP</sequence>
<accession>A0ABS7S974</accession>